<reference evidence="2 3" key="1">
    <citation type="submission" date="2019-02" db="EMBL/GenBank/DDBJ databases">
        <title>Deep-cultivation of Planctomycetes and their phenomic and genomic characterization uncovers novel biology.</title>
        <authorList>
            <person name="Wiegand S."/>
            <person name="Jogler M."/>
            <person name="Boedeker C."/>
            <person name="Pinto D."/>
            <person name="Vollmers J."/>
            <person name="Rivas-Marin E."/>
            <person name="Kohn T."/>
            <person name="Peeters S.H."/>
            <person name="Heuer A."/>
            <person name="Rast P."/>
            <person name="Oberbeckmann S."/>
            <person name="Bunk B."/>
            <person name="Jeske O."/>
            <person name="Meyerdierks A."/>
            <person name="Storesund J.E."/>
            <person name="Kallscheuer N."/>
            <person name="Luecker S."/>
            <person name="Lage O.M."/>
            <person name="Pohl T."/>
            <person name="Merkel B.J."/>
            <person name="Hornburger P."/>
            <person name="Mueller R.-W."/>
            <person name="Bruemmer F."/>
            <person name="Labrenz M."/>
            <person name="Spormann A.M."/>
            <person name="Op den Camp H."/>
            <person name="Overmann J."/>
            <person name="Amann R."/>
            <person name="Jetten M.S.M."/>
            <person name="Mascher T."/>
            <person name="Medema M.H."/>
            <person name="Devos D.P."/>
            <person name="Kaster A.-K."/>
            <person name="Ovreas L."/>
            <person name="Rohde M."/>
            <person name="Galperin M.Y."/>
            <person name="Jogler C."/>
        </authorList>
    </citation>
    <scope>NUCLEOTIDE SEQUENCE [LARGE SCALE GENOMIC DNA]</scope>
    <source>
        <strain evidence="2 3">Mal52</strain>
    </source>
</reference>
<feature type="transmembrane region" description="Helical" evidence="1">
    <location>
        <begin position="449"/>
        <end position="467"/>
    </location>
</feature>
<proteinExistence type="predicted"/>
<feature type="transmembrane region" description="Helical" evidence="1">
    <location>
        <begin position="133"/>
        <end position="149"/>
    </location>
</feature>
<evidence type="ECO:0000313" key="3">
    <source>
        <dbReference type="Proteomes" id="UP000319383"/>
    </source>
</evidence>
<dbReference type="Pfam" id="PF16980">
    <property type="entry name" value="CitMHS_2"/>
    <property type="match status" value="1"/>
</dbReference>
<feature type="transmembrane region" description="Helical" evidence="1">
    <location>
        <begin position="184"/>
        <end position="207"/>
    </location>
</feature>
<dbReference type="RefSeq" id="WP_197534487.1">
    <property type="nucleotide sequence ID" value="NZ_CAXBED010000048.1"/>
</dbReference>
<feature type="transmembrane region" description="Helical" evidence="1">
    <location>
        <begin position="344"/>
        <end position="361"/>
    </location>
</feature>
<feature type="transmembrane region" description="Helical" evidence="1">
    <location>
        <begin position="103"/>
        <end position="121"/>
    </location>
</feature>
<dbReference type="EMBL" id="CP036276">
    <property type="protein sequence ID" value="QDU47137.1"/>
    <property type="molecule type" value="Genomic_DNA"/>
</dbReference>
<protein>
    <submittedName>
        <fullName evidence="2">Citrate transporter</fullName>
    </submittedName>
</protein>
<feature type="transmembrane region" description="Helical" evidence="1">
    <location>
        <begin position="488"/>
        <end position="511"/>
    </location>
</feature>
<feature type="transmembrane region" description="Helical" evidence="1">
    <location>
        <begin position="303"/>
        <end position="324"/>
    </location>
</feature>
<dbReference type="KEGG" id="sdyn:Mal52_56650"/>
<dbReference type="AlphaFoldDB" id="A0A517ZXD8"/>
<keyword evidence="3" id="KW-1185">Reference proteome</keyword>
<feature type="transmembrane region" description="Helical" evidence="1">
    <location>
        <begin position="156"/>
        <end position="178"/>
    </location>
</feature>
<organism evidence="2 3">
    <name type="scientific">Symmachiella dynata</name>
    <dbReference type="NCBI Taxonomy" id="2527995"/>
    <lineage>
        <taxon>Bacteria</taxon>
        <taxon>Pseudomonadati</taxon>
        <taxon>Planctomycetota</taxon>
        <taxon>Planctomycetia</taxon>
        <taxon>Planctomycetales</taxon>
        <taxon>Planctomycetaceae</taxon>
        <taxon>Symmachiella</taxon>
    </lineage>
</organism>
<keyword evidence="1" id="KW-0812">Transmembrane</keyword>
<feature type="transmembrane region" description="Helical" evidence="1">
    <location>
        <begin position="69"/>
        <end position="91"/>
    </location>
</feature>
<feature type="transmembrane region" description="Helical" evidence="1">
    <location>
        <begin position="219"/>
        <end position="242"/>
    </location>
</feature>
<evidence type="ECO:0000256" key="1">
    <source>
        <dbReference type="SAM" id="Phobius"/>
    </source>
</evidence>
<evidence type="ECO:0000313" key="2">
    <source>
        <dbReference type="EMBL" id="QDU47137.1"/>
    </source>
</evidence>
<sequence length="512" mass="56129">MEITAVPGGQQELTRRWVVGAIVGMAICYGLWQFQSVATVTAVHHGVEAAHDATAAHAEHATHEAPPPAAYSIIPFAGLLLCIALLPLFHFSEEWWEHNHNRLLVAVGCGALTLLYFAFIYGHGVLDHTSHEMSAPGWGAALTVLKNAMLVEYIPFIVLLFSLYVISGGIAIEGHLVGRPKLNTGFIAVGALMASLIGTTGAAMLMIRPLLKANANRKYVVHTVVFFIFAACNTGGCLLPIGDPPLFLGFLRGVDFFWTLKLWPQWLAMNGSLLVVYYLWDTWRFRHEDRSAVETRPERPQPFAIRGGINFLWLFGVIFCVALLDPSKAVPGTHYHAPVYFREIVMLALTGLSLLSTSAAIRKQNSFNYDAIVEVAALFIGIFICMQAPIQILHTYGPSLGIDKSWQFYWGTGLLSSFLDNAPTYVVFFETAKTIPTDATTVAGVAEPSLIAISLGAVFMGAMTYIGNGPNFMVKSIAEKNNVRMPSFFGYMAYSCAVLFPLSLLLTWVFLV</sequence>
<keyword evidence="1" id="KW-0472">Membrane</keyword>
<feature type="transmembrane region" description="Helical" evidence="1">
    <location>
        <begin position="373"/>
        <end position="393"/>
    </location>
</feature>
<feature type="transmembrane region" description="Helical" evidence="1">
    <location>
        <begin position="262"/>
        <end position="280"/>
    </location>
</feature>
<feature type="transmembrane region" description="Helical" evidence="1">
    <location>
        <begin position="17"/>
        <end position="34"/>
    </location>
</feature>
<gene>
    <name evidence="2" type="ORF">Mal52_56650</name>
</gene>
<dbReference type="InterPro" id="IPR031566">
    <property type="entry name" value="CitMHS_2"/>
</dbReference>
<keyword evidence="1" id="KW-1133">Transmembrane helix</keyword>
<dbReference type="Proteomes" id="UP000319383">
    <property type="component" value="Chromosome"/>
</dbReference>
<accession>A0A517ZXD8</accession>
<name>A0A517ZXD8_9PLAN</name>